<sequence>MGNQPSAPHQRDCSFPNLDPPPRQLQQQLKKPSFRRPAAPTPSEWAVVGSEPRRAHLPLSVLEEHASGGGSAARELALPAIASAADAAAAELAAAEALFGISRGAYVDMTAVAAMQAGVARGYPRGTAAYGPAVMRRIQRRGVASHGGRGGDRGGEEEERVVEVEVEERREGKGGEPKSGGRDVLAEQEAGLSPAVLAAENAELAAERTAAEHSHARGARQEAAAAAERKEAEEAAAERKEEKAAAAMREKEEEEAMKKQEEEAMRKKQEEEAMRKKQEEEAAARAAAEHEAARNAAEAEMMERLAAVEAAAAARAAAVEAAAAARAREEEERVLAAAGRQAAAEVVVRAITRAQSEIVSQALAEAAAEAERWRRGESRGEPRDGGVADGTKESTAAVPVATGLVAKAAREEPVNGVRAAGAVVNGVRGPAGTKATPPSLSSRARSASTSVLPRPSPSTRVGSWSHYGPASTPLPPQPSDTATSCGAWEARARSAEREGISHNVSRMQQSPRDSWQPQREPALDPSVCRTQQEWLEKQVILNDSDPEYRAPDSPTGPEESKREQTYTPTVPARRAHSMGGSLPSMAHSLSCELDPTYLHIDANMPPSSLLDAIDQAAMREAPKKKLINPSERQGPRFTSLPSMGHKQRVPPLISAGVRPRMQRATSGTGWTQQTRSVRD</sequence>
<feature type="compositionally biased region" description="Low complexity" evidence="1">
    <location>
        <begin position="195"/>
        <end position="204"/>
    </location>
</feature>
<dbReference type="Proteomes" id="UP001515480">
    <property type="component" value="Unassembled WGS sequence"/>
</dbReference>
<protein>
    <submittedName>
        <fullName evidence="2">Uncharacterized protein</fullName>
    </submittedName>
</protein>
<feature type="region of interest" description="Disordered" evidence="1">
    <location>
        <begin position="368"/>
        <end position="397"/>
    </location>
</feature>
<comment type="caution">
    <text evidence="2">The sequence shown here is derived from an EMBL/GenBank/DDBJ whole genome shotgun (WGS) entry which is preliminary data.</text>
</comment>
<keyword evidence="3" id="KW-1185">Reference proteome</keyword>
<feature type="compositionally biased region" description="Polar residues" evidence="1">
    <location>
        <begin position="502"/>
        <end position="517"/>
    </location>
</feature>
<evidence type="ECO:0000256" key="1">
    <source>
        <dbReference type="SAM" id="MobiDB-lite"/>
    </source>
</evidence>
<reference evidence="2 3" key="1">
    <citation type="journal article" date="2024" name="Science">
        <title>Giant polyketide synthase enzymes in the biosynthesis of giant marine polyether toxins.</title>
        <authorList>
            <person name="Fallon T.R."/>
            <person name="Shende V.V."/>
            <person name="Wierzbicki I.H."/>
            <person name="Pendleton A.L."/>
            <person name="Watervoot N.F."/>
            <person name="Auber R.P."/>
            <person name="Gonzalez D.J."/>
            <person name="Wisecaver J.H."/>
            <person name="Moore B.S."/>
        </authorList>
    </citation>
    <scope>NUCLEOTIDE SEQUENCE [LARGE SCALE GENOMIC DNA]</scope>
    <source>
        <strain evidence="2 3">12B1</strain>
    </source>
</reference>
<organism evidence="2 3">
    <name type="scientific">Prymnesium parvum</name>
    <name type="common">Toxic golden alga</name>
    <dbReference type="NCBI Taxonomy" id="97485"/>
    <lineage>
        <taxon>Eukaryota</taxon>
        <taxon>Haptista</taxon>
        <taxon>Haptophyta</taxon>
        <taxon>Prymnesiophyceae</taxon>
        <taxon>Prymnesiales</taxon>
        <taxon>Prymnesiaceae</taxon>
        <taxon>Prymnesium</taxon>
    </lineage>
</organism>
<feature type="compositionally biased region" description="Low complexity" evidence="1">
    <location>
        <begin position="421"/>
        <end position="452"/>
    </location>
</feature>
<evidence type="ECO:0000313" key="3">
    <source>
        <dbReference type="Proteomes" id="UP001515480"/>
    </source>
</evidence>
<feature type="compositionally biased region" description="Basic and acidic residues" evidence="1">
    <location>
        <begin position="369"/>
        <end position="392"/>
    </location>
</feature>
<feature type="region of interest" description="Disordered" evidence="1">
    <location>
        <begin position="1"/>
        <end position="50"/>
    </location>
</feature>
<dbReference type="EMBL" id="JBGBPQ010000023">
    <property type="protein sequence ID" value="KAL1500676.1"/>
    <property type="molecule type" value="Genomic_DNA"/>
</dbReference>
<feature type="region of interest" description="Disordered" evidence="1">
    <location>
        <begin position="421"/>
        <end position="580"/>
    </location>
</feature>
<feature type="compositionally biased region" description="Basic and acidic residues" evidence="1">
    <location>
        <begin position="227"/>
        <end position="293"/>
    </location>
</feature>
<feature type="compositionally biased region" description="Basic and acidic residues" evidence="1">
    <location>
        <begin position="205"/>
        <end position="215"/>
    </location>
</feature>
<feature type="region of interest" description="Disordered" evidence="1">
    <location>
        <begin position="623"/>
        <end position="679"/>
    </location>
</feature>
<accession>A0AB34IMW3</accession>
<name>A0AB34IMW3_PRYPA</name>
<proteinExistence type="predicted"/>
<dbReference type="AlphaFoldDB" id="A0AB34IMW3"/>
<feature type="region of interest" description="Disordered" evidence="1">
    <location>
        <begin position="141"/>
        <end position="297"/>
    </location>
</feature>
<evidence type="ECO:0000313" key="2">
    <source>
        <dbReference type="EMBL" id="KAL1500676.1"/>
    </source>
</evidence>
<feature type="compositionally biased region" description="Basic and acidic residues" evidence="1">
    <location>
        <begin position="490"/>
        <end position="500"/>
    </location>
</feature>
<gene>
    <name evidence="2" type="ORF">AB1Y20_013323</name>
</gene>
<feature type="compositionally biased region" description="Basic and acidic residues" evidence="1">
    <location>
        <begin position="161"/>
        <end position="185"/>
    </location>
</feature>
<feature type="compositionally biased region" description="Polar residues" evidence="1">
    <location>
        <begin position="663"/>
        <end position="679"/>
    </location>
</feature>